<dbReference type="PANTHER" id="PTHR43013">
    <property type="entry name" value="GLUTAMYL-TRNA REDUCTASE"/>
    <property type="match status" value="1"/>
</dbReference>
<comment type="pathway">
    <text evidence="1 9 14">Porphyrin-containing compound metabolism; protoporphyrin-IX biosynthesis; 5-aminolevulinate from L-glutamyl-tRNA(Glu): step 1/2.</text>
</comment>
<feature type="binding site" evidence="9 11">
    <location>
        <position position="128"/>
    </location>
    <ligand>
        <name>substrate</name>
    </ligand>
</feature>
<dbReference type="EMBL" id="JACOGG010000014">
    <property type="protein sequence ID" value="MBC3936369.1"/>
    <property type="molecule type" value="Genomic_DNA"/>
</dbReference>
<dbReference type="AlphaFoldDB" id="A0A923I590"/>
<dbReference type="PIRSF" id="PIRSF000445">
    <property type="entry name" value="4pyrrol_synth_GluRdtase"/>
    <property type="match status" value="1"/>
</dbReference>
<dbReference type="SUPFAM" id="SSF51735">
    <property type="entry name" value="NAD(P)-binding Rossmann-fold domains"/>
    <property type="match status" value="1"/>
</dbReference>
<evidence type="ECO:0000256" key="4">
    <source>
        <dbReference type="ARBA" id="ARBA00022857"/>
    </source>
</evidence>
<evidence type="ECO:0000256" key="5">
    <source>
        <dbReference type="ARBA" id="ARBA00023002"/>
    </source>
</evidence>
<dbReference type="InterPro" id="IPR036291">
    <property type="entry name" value="NAD(P)-bd_dom_sf"/>
</dbReference>
<dbReference type="Pfam" id="PF01488">
    <property type="entry name" value="Shikimate_DH"/>
    <property type="match status" value="1"/>
</dbReference>
<dbReference type="NCBIfam" id="TIGR01035">
    <property type="entry name" value="hemA"/>
    <property type="match status" value="1"/>
</dbReference>
<dbReference type="GO" id="GO:0008883">
    <property type="term" value="F:glutamyl-tRNA reductase activity"/>
    <property type="evidence" value="ECO:0007669"/>
    <property type="project" value="UniProtKB-UniRule"/>
</dbReference>
<dbReference type="InterPro" id="IPR000343">
    <property type="entry name" value="4pyrrol_synth_GluRdtase"/>
</dbReference>
<dbReference type="InterPro" id="IPR036343">
    <property type="entry name" value="GluRdtase_N_sf"/>
</dbReference>
<keyword evidence="6 9" id="KW-0627">Porphyrin biosynthesis</keyword>
<comment type="miscellaneous">
    <text evidence="9">During catalysis, the active site Cys acts as a nucleophile attacking the alpha-carbonyl group of tRNA-bound glutamate with the formation of a thioester intermediate between enzyme and glutamate, and the concomitant release of tRNA(Glu). The thioester intermediate is finally reduced by direct hydride transfer from NADPH, to form the product GSA.</text>
</comment>
<comment type="similarity">
    <text evidence="2 9 14">Belongs to the glutamyl-tRNA reductase family.</text>
</comment>
<evidence type="ECO:0000259" key="16">
    <source>
        <dbReference type="Pfam" id="PF01488"/>
    </source>
</evidence>
<evidence type="ECO:0000256" key="10">
    <source>
        <dbReference type="PIRSR" id="PIRSR000445-1"/>
    </source>
</evidence>
<evidence type="ECO:0000256" key="11">
    <source>
        <dbReference type="PIRSR" id="PIRSR000445-2"/>
    </source>
</evidence>
<evidence type="ECO:0000256" key="12">
    <source>
        <dbReference type="PIRSR" id="PIRSR000445-3"/>
    </source>
</evidence>
<dbReference type="SUPFAM" id="SSF69742">
    <property type="entry name" value="Glutamyl tRNA-reductase catalytic, N-terminal domain"/>
    <property type="match status" value="1"/>
</dbReference>
<dbReference type="HAMAP" id="MF_00087">
    <property type="entry name" value="Glu_tRNA_reductase"/>
    <property type="match status" value="1"/>
</dbReference>
<dbReference type="InterPro" id="IPR018214">
    <property type="entry name" value="GluRdtase_CS"/>
</dbReference>
<dbReference type="CDD" id="cd05213">
    <property type="entry name" value="NAD_bind_Glutamyl_tRNA_reduct"/>
    <property type="match status" value="1"/>
</dbReference>
<dbReference type="RefSeq" id="WP_186881925.1">
    <property type="nucleotide sequence ID" value="NZ_JACOGG010000014.1"/>
</dbReference>
<dbReference type="Proteomes" id="UP000612361">
    <property type="component" value="Unassembled WGS sequence"/>
</dbReference>
<keyword evidence="19" id="KW-1185">Reference proteome</keyword>
<dbReference type="Pfam" id="PF00745">
    <property type="entry name" value="GlutR_dimer"/>
    <property type="match status" value="1"/>
</dbReference>
<evidence type="ECO:0000256" key="3">
    <source>
        <dbReference type="ARBA" id="ARBA00012970"/>
    </source>
</evidence>
<feature type="binding site" evidence="9 11">
    <location>
        <begin position="122"/>
        <end position="124"/>
    </location>
    <ligand>
        <name>substrate</name>
    </ligand>
</feature>
<dbReference type="InterPro" id="IPR036453">
    <property type="entry name" value="GluRdtase_dimer_dom_sf"/>
</dbReference>
<dbReference type="Gene3D" id="3.30.460.30">
    <property type="entry name" value="Glutamyl-tRNA reductase, N-terminal domain"/>
    <property type="match status" value="1"/>
</dbReference>
<dbReference type="InterPro" id="IPR015895">
    <property type="entry name" value="4pyrrol_synth_GluRdtase_N"/>
</dbReference>
<evidence type="ECO:0000256" key="2">
    <source>
        <dbReference type="ARBA" id="ARBA00005916"/>
    </source>
</evidence>
<protein>
    <recommendedName>
        <fullName evidence="8 9">Glutamyl-tRNA reductase</fullName>
        <shortName evidence="9">GluTR</shortName>
        <ecNumber evidence="3 9">1.2.1.70</ecNumber>
    </recommendedName>
</protein>
<dbReference type="GO" id="GO:0050661">
    <property type="term" value="F:NADP binding"/>
    <property type="evidence" value="ECO:0007669"/>
    <property type="project" value="InterPro"/>
</dbReference>
<evidence type="ECO:0000256" key="1">
    <source>
        <dbReference type="ARBA" id="ARBA00005059"/>
    </source>
</evidence>
<evidence type="ECO:0000256" key="13">
    <source>
        <dbReference type="PIRSR" id="PIRSR000445-4"/>
    </source>
</evidence>
<proteinExistence type="inferred from homology"/>
<comment type="subunit">
    <text evidence="9">Homodimer.</text>
</comment>
<evidence type="ECO:0000256" key="7">
    <source>
        <dbReference type="ARBA" id="ARBA00047464"/>
    </source>
</evidence>
<evidence type="ECO:0000256" key="8">
    <source>
        <dbReference type="ARBA" id="ARBA00068659"/>
    </source>
</evidence>
<evidence type="ECO:0000259" key="15">
    <source>
        <dbReference type="Pfam" id="PF00745"/>
    </source>
</evidence>
<comment type="caution">
    <text evidence="18">The sequence shown here is derived from an EMBL/GenBank/DDBJ whole genome shotgun (WGS) entry which is preliminary data.</text>
</comment>
<evidence type="ECO:0000313" key="18">
    <source>
        <dbReference type="EMBL" id="MBC3936369.1"/>
    </source>
</evidence>
<dbReference type="GO" id="GO:0019353">
    <property type="term" value="P:protoporphyrinogen IX biosynthetic process from glutamate"/>
    <property type="evidence" value="ECO:0007669"/>
    <property type="project" value="TreeGrafter"/>
</dbReference>
<feature type="active site" description="Nucleophile" evidence="9 10">
    <location>
        <position position="58"/>
    </location>
</feature>
<dbReference type="PANTHER" id="PTHR43013:SF1">
    <property type="entry name" value="GLUTAMYL-TRNA REDUCTASE"/>
    <property type="match status" value="1"/>
</dbReference>
<dbReference type="FunFam" id="3.30.460.30:FF:000001">
    <property type="entry name" value="Glutamyl-tRNA reductase"/>
    <property type="match status" value="1"/>
</dbReference>
<evidence type="ECO:0000256" key="9">
    <source>
        <dbReference type="HAMAP-Rule" id="MF_00087"/>
    </source>
</evidence>
<feature type="domain" description="Quinate/shikimate 5-dehydrogenase/glutamyl-tRNA reductase" evidence="16">
    <location>
        <begin position="180"/>
        <end position="314"/>
    </location>
</feature>
<dbReference type="SUPFAM" id="SSF69075">
    <property type="entry name" value="Glutamyl tRNA-reductase dimerization domain"/>
    <property type="match status" value="1"/>
</dbReference>
<dbReference type="Pfam" id="PF05201">
    <property type="entry name" value="GlutR_N"/>
    <property type="match status" value="1"/>
</dbReference>
<keyword evidence="5 9" id="KW-0560">Oxidoreductase</keyword>
<dbReference type="Gene3D" id="3.40.50.720">
    <property type="entry name" value="NAD(P)-binding Rossmann-like Domain"/>
    <property type="match status" value="1"/>
</dbReference>
<gene>
    <name evidence="9" type="primary">hemA</name>
    <name evidence="18" type="ORF">H8K47_13435</name>
</gene>
<feature type="binding site" evidence="9 12">
    <location>
        <begin position="197"/>
        <end position="202"/>
    </location>
    <ligand>
        <name>NADP(+)</name>
        <dbReference type="ChEBI" id="CHEBI:58349"/>
    </ligand>
</feature>
<feature type="domain" description="Glutamyl-tRNA reductase N-terminal" evidence="17">
    <location>
        <begin position="6"/>
        <end position="164"/>
    </location>
</feature>
<feature type="binding site" evidence="9 11">
    <location>
        <position position="117"/>
    </location>
    <ligand>
        <name>substrate</name>
    </ligand>
</feature>
<name>A0A923I590_9BURK</name>
<sequence length="427" mass="46714">MHLSAVGLNHTTAPLSLREKVAFAPDQIAQAVVAARAWFGARQVQTSGATEAAILSTCNRTELYAACAGLDNPVDVTARFLADFHHLPYADLRPHLYTLPQDNAVRHAFRVASGLDSMVLGEPQILGQMKDAVRQAEAAGGLGTYLHQMFQRTFAVAKEVRSTTEIGAHSVSMAAAAVRLSQRIFDKISDQHVLFIGAGEMIELCTTHFAAQNPKSLTIANRTLERGEALAHRFNGKAIRLADLPQQLAQFDIIVSCTASSLPIIGLGLVERVVKARKHRPVFMVDLAVPRDIEPEVAQLDDVFLYTVDDLGSVVQSGIENRQAAVAQAEAIIETRVQSFMHWIDGRAVVPVIQDLHESSEQLRLAELERARKMLARGEDIDLVLEALSKGLTAKFLHGPQQALHQASGDERARLASLLPQLFRTKR</sequence>
<comment type="function">
    <text evidence="9">Catalyzes the NADPH-dependent reduction of glutamyl-tRNA(Glu) to glutamate 1-semialdehyde (GSA).</text>
</comment>
<comment type="domain">
    <text evidence="9">Possesses an unusual extended V-shaped dimeric structure with each monomer consisting of three distinct domains arranged along a curved 'spinal' alpha-helix. The N-terminal catalytic domain specifically recognizes the glutamate moiety of the substrate. The second domain is the NADPH-binding domain, and the third C-terminal domain is responsible for dimerization.</text>
</comment>
<feature type="domain" description="Tetrapyrrole biosynthesis glutamyl-tRNA reductase dimerisation" evidence="15">
    <location>
        <begin position="328"/>
        <end position="424"/>
    </location>
</feature>
<reference evidence="18" key="1">
    <citation type="submission" date="2020-08" db="EMBL/GenBank/DDBJ databases">
        <title>Novel species isolated from subtropical streams in China.</title>
        <authorList>
            <person name="Lu H."/>
        </authorList>
    </citation>
    <scope>NUCLEOTIDE SEQUENCE</scope>
    <source>
        <strain evidence="18">CY7W</strain>
    </source>
</reference>
<dbReference type="PROSITE" id="PS00747">
    <property type="entry name" value="GLUTR"/>
    <property type="match status" value="1"/>
</dbReference>
<dbReference type="InterPro" id="IPR006151">
    <property type="entry name" value="Shikm_DH/Glu-tRNA_Rdtase"/>
</dbReference>
<evidence type="ECO:0000256" key="6">
    <source>
        <dbReference type="ARBA" id="ARBA00023244"/>
    </source>
</evidence>
<keyword evidence="4 9" id="KW-0521">NADP</keyword>
<evidence type="ECO:0000313" key="19">
    <source>
        <dbReference type="Proteomes" id="UP000612361"/>
    </source>
</evidence>
<dbReference type="EC" id="1.2.1.70" evidence="3 9"/>
<evidence type="ECO:0000259" key="17">
    <source>
        <dbReference type="Pfam" id="PF05201"/>
    </source>
</evidence>
<accession>A0A923I590</accession>
<evidence type="ECO:0000256" key="14">
    <source>
        <dbReference type="RuleBase" id="RU000584"/>
    </source>
</evidence>
<organism evidence="18 19">
    <name type="scientific">Undibacterium rugosum</name>
    <dbReference type="NCBI Taxonomy" id="2762291"/>
    <lineage>
        <taxon>Bacteria</taxon>
        <taxon>Pseudomonadati</taxon>
        <taxon>Pseudomonadota</taxon>
        <taxon>Betaproteobacteria</taxon>
        <taxon>Burkholderiales</taxon>
        <taxon>Oxalobacteraceae</taxon>
        <taxon>Undibacterium</taxon>
    </lineage>
</organism>
<feature type="binding site" evidence="9 11">
    <location>
        <begin position="57"/>
        <end position="60"/>
    </location>
    <ligand>
        <name>substrate</name>
    </ligand>
</feature>
<dbReference type="InterPro" id="IPR015896">
    <property type="entry name" value="4pyrrol_synth_GluRdtase_dimer"/>
</dbReference>
<dbReference type="FunFam" id="3.40.50.720:FF:000031">
    <property type="entry name" value="Glutamyl-tRNA reductase"/>
    <property type="match status" value="1"/>
</dbReference>
<feature type="site" description="Important for activity" evidence="9 13">
    <location>
        <position position="107"/>
    </location>
</feature>
<comment type="catalytic activity">
    <reaction evidence="7 9 14">
        <text>(S)-4-amino-5-oxopentanoate + tRNA(Glu) + NADP(+) = L-glutamyl-tRNA(Glu) + NADPH + H(+)</text>
        <dbReference type="Rhea" id="RHEA:12344"/>
        <dbReference type="Rhea" id="RHEA-COMP:9663"/>
        <dbReference type="Rhea" id="RHEA-COMP:9680"/>
        <dbReference type="ChEBI" id="CHEBI:15378"/>
        <dbReference type="ChEBI" id="CHEBI:57501"/>
        <dbReference type="ChEBI" id="CHEBI:57783"/>
        <dbReference type="ChEBI" id="CHEBI:58349"/>
        <dbReference type="ChEBI" id="CHEBI:78442"/>
        <dbReference type="ChEBI" id="CHEBI:78520"/>
        <dbReference type="EC" id="1.2.1.70"/>
    </reaction>
</comment>